<feature type="domain" description="Nitrite/sulphite reductase 4Fe-4S" evidence="7">
    <location>
        <begin position="618"/>
        <end position="732"/>
    </location>
</feature>
<keyword evidence="12" id="KW-1185">Reference proteome</keyword>
<dbReference type="InterPro" id="IPR041854">
    <property type="entry name" value="BFD-like_2Fe2S-bd_dom_sf"/>
</dbReference>
<keyword evidence="2" id="KW-0285">Flavoprotein</keyword>
<dbReference type="AlphaFoldDB" id="A0A1G5F2V8"/>
<keyword evidence="6" id="KW-0411">Iron-sulfur</keyword>
<evidence type="ECO:0000313" key="11">
    <source>
        <dbReference type="EMBL" id="SCY33575.1"/>
    </source>
</evidence>
<evidence type="ECO:0000259" key="9">
    <source>
        <dbReference type="Pfam" id="PF07992"/>
    </source>
</evidence>
<dbReference type="RefSeq" id="WP_090917401.1">
    <property type="nucleotide sequence ID" value="NZ_FMVM01000004.1"/>
</dbReference>
<dbReference type="PANTHER" id="PTHR43429">
    <property type="entry name" value="PYRIDINE NUCLEOTIDE-DISULFIDE OXIDOREDUCTASE DOMAIN-CONTAINING"/>
    <property type="match status" value="1"/>
</dbReference>
<dbReference type="Gene3D" id="3.50.50.60">
    <property type="entry name" value="FAD/NAD(P)-binding domain"/>
    <property type="match status" value="2"/>
</dbReference>
<dbReference type="CDD" id="cd19944">
    <property type="entry name" value="NirB_Fer2_BFD-like_2"/>
    <property type="match status" value="1"/>
</dbReference>
<dbReference type="GO" id="GO:0051536">
    <property type="term" value="F:iron-sulfur cluster binding"/>
    <property type="evidence" value="ECO:0007669"/>
    <property type="project" value="UniProtKB-KW"/>
</dbReference>
<evidence type="ECO:0000313" key="12">
    <source>
        <dbReference type="Proteomes" id="UP000198538"/>
    </source>
</evidence>
<dbReference type="Pfam" id="PF01077">
    <property type="entry name" value="NIR_SIR"/>
    <property type="match status" value="1"/>
</dbReference>
<evidence type="ECO:0000259" key="8">
    <source>
        <dbReference type="Pfam" id="PF04324"/>
    </source>
</evidence>
<evidence type="ECO:0000256" key="4">
    <source>
        <dbReference type="ARBA" id="ARBA00022827"/>
    </source>
</evidence>
<dbReference type="Gene3D" id="3.30.390.30">
    <property type="match status" value="1"/>
</dbReference>
<dbReference type="Gene3D" id="3.30.413.10">
    <property type="entry name" value="Sulfite Reductase Hemoprotein, domain 1"/>
    <property type="match status" value="1"/>
</dbReference>
<dbReference type="InterPro" id="IPR045854">
    <property type="entry name" value="NO2/SO3_Rdtase_4Fe4S_sf"/>
</dbReference>
<name>A0A1G5F2V8_9BACL</name>
<dbReference type="InterPro" id="IPR041575">
    <property type="entry name" value="Rubredoxin_C"/>
</dbReference>
<evidence type="ECO:0000256" key="5">
    <source>
        <dbReference type="ARBA" id="ARBA00023004"/>
    </source>
</evidence>
<dbReference type="CDD" id="cd19943">
    <property type="entry name" value="NirB_Fer2_BFD-like_1"/>
    <property type="match status" value="1"/>
</dbReference>
<dbReference type="Pfam" id="PF07992">
    <property type="entry name" value="Pyr_redox_2"/>
    <property type="match status" value="1"/>
</dbReference>
<dbReference type="EMBL" id="FMVM01000004">
    <property type="protein sequence ID" value="SCY33575.1"/>
    <property type="molecule type" value="Genomic_DNA"/>
</dbReference>
<dbReference type="Gene3D" id="1.10.10.1100">
    <property type="entry name" value="BFD-like [2Fe-2S]-binding domain"/>
    <property type="match status" value="1"/>
</dbReference>
<dbReference type="InterPro" id="IPR036188">
    <property type="entry name" value="FAD/NAD-bd_sf"/>
</dbReference>
<evidence type="ECO:0000256" key="2">
    <source>
        <dbReference type="ARBA" id="ARBA00022630"/>
    </source>
</evidence>
<evidence type="ECO:0000259" key="10">
    <source>
        <dbReference type="Pfam" id="PF18267"/>
    </source>
</evidence>
<dbReference type="GO" id="GO:0016491">
    <property type="term" value="F:oxidoreductase activity"/>
    <property type="evidence" value="ECO:0007669"/>
    <property type="project" value="InterPro"/>
</dbReference>
<dbReference type="PANTHER" id="PTHR43429:SF3">
    <property type="entry name" value="NITRITE REDUCTASE [NAD(P)H]"/>
    <property type="match status" value="1"/>
</dbReference>
<evidence type="ECO:0000256" key="1">
    <source>
        <dbReference type="ARBA" id="ARBA00001974"/>
    </source>
</evidence>
<proteinExistence type="predicted"/>
<evidence type="ECO:0000256" key="6">
    <source>
        <dbReference type="ARBA" id="ARBA00023014"/>
    </source>
</evidence>
<dbReference type="PRINTS" id="PR00411">
    <property type="entry name" value="PNDRDTASEI"/>
</dbReference>
<dbReference type="FunFam" id="3.50.50.60:FF:000033">
    <property type="entry name" value="Nitrite reductase [NAD(P)H], large subunit"/>
    <property type="match status" value="1"/>
</dbReference>
<dbReference type="GO" id="GO:0020037">
    <property type="term" value="F:heme binding"/>
    <property type="evidence" value="ECO:0007669"/>
    <property type="project" value="InterPro"/>
</dbReference>
<evidence type="ECO:0000259" key="7">
    <source>
        <dbReference type="Pfam" id="PF01077"/>
    </source>
</evidence>
<keyword evidence="4" id="KW-0274">FAD</keyword>
<feature type="domain" description="BFD-like [2Fe-2S]-binding" evidence="8">
    <location>
        <begin position="413"/>
        <end position="461"/>
    </location>
</feature>
<feature type="domain" description="FAD/NAD(P)-binding" evidence="9">
    <location>
        <begin position="5"/>
        <end position="281"/>
    </location>
</feature>
<dbReference type="SUPFAM" id="SSF56014">
    <property type="entry name" value="Nitrite and sulphite reductase 4Fe-4S domain-like"/>
    <property type="match status" value="1"/>
</dbReference>
<dbReference type="STRING" id="582692.SAMN05720606_10430"/>
<dbReference type="InterPro" id="IPR023753">
    <property type="entry name" value="FAD/NAD-binding_dom"/>
</dbReference>
<dbReference type="InterPro" id="IPR006067">
    <property type="entry name" value="NO2/SO3_Rdtase_4Fe4S_dom"/>
</dbReference>
<evidence type="ECO:0000256" key="3">
    <source>
        <dbReference type="ARBA" id="ARBA00022723"/>
    </source>
</evidence>
<dbReference type="InterPro" id="IPR050260">
    <property type="entry name" value="FAD-bd_OxRdtase"/>
</dbReference>
<dbReference type="SUPFAM" id="SSF51905">
    <property type="entry name" value="FAD/NAD(P)-binding domain"/>
    <property type="match status" value="2"/>
</dbReference>
<gene>
    <name evidence="11" type="ORF">SAMN05720606_10430</name>
</gene>
<keyword evidence="3" id="KW-0479">Metal-binding</keyword>
<dbReference type="InterPro" id="IPR016156">
    <property type="entry name" value="FAD/NAD-linked_Rdtase_dimer_sf"/>
</dbReference>
<dbReference type="Pfam" id="PF18267">
    <property type="entry name" value="Rubredoxin_C"/>
    <property type="match status" value="1"/>
</dbReference>
<sequence>MSRKKLVVIGNGMAGVKCVEEIINLEPDRYEIVIYGTEPRPNYNRIMLSKVLQGEHSIQDIIINDWTWYADRNIRLCTGETVHRIDTRTKFIETEAGKKETYDILILATGSSPFIPPIPGIDKERVMSFRSIDDCTRMSDYSKEYRKAAVIGGGLLGLEAARGLLYLGMEAVVVHNAPYIMNRQLDYEAAAMLQRELEDQGMSFLLNKNTQKVTGRSQAQGLLFTDGSKLEAQLVIVAVGIRPNVDLARRSGIATHRAVVVDDHMRTSVPDIYAVGECAEHRGISYGLVAPLYEQGKVLARTLCGQEVPGYAGSVPYSQLKVSGVDVFSAGDISDEGLQTAIQHLDGVQGTYKKVLMQAGKVRGAILFGNTVEGTALLGLVQRGADVAELASKEDTPDPAVTAAAALPSQETVCACNNVTKAAILKAIQEQGLETEEQVKQQTKASGSCGGCKPMVSALLKLAKRVEVDGGISTSAESGGTKEKPAELPVCHCTEMSHAELKHRVSVILETYAKAADISNVGYGVLPLENTQFNSLLKELNWHSEHGCPVCLPAIRYYVCVSGLMQSSAEIDVKTELKTDPYGLEAEDLQGELVLGHDQMVHIYSERHVPSLASSITASDLETRLRTDWKSAAMPSEVNIAIAWGSRSSVNVLVSDVGLQASPAGWEIYVGGHAGHPVKEGSLLGTTESEQQAFILASACLQWYRQTAWFDEPLWMWTERLGVMSIRETLLNTQFQRELTFNRAQEREKDVERGTKTLFENLIAQVKA</sequence>
<dbReference type="PRINTS" id="PR00368">
    <property type="entry name" value="FADPNR"/>
</dbReference>
<comment type="cofactor">
    <cofactor evidence="1">
        <name>FAD</name>
        <dbReference type="ChEBI" id="CHEBI:57692"/>
    </cofactor>
</comment>
<organism evidence="11 12">
    <name type="scientific">Paenibacillus polysaccharolyticus</name>
    <dbReference type="NCBI Taxonomy" id="582692"/>
    <lineage>
        <taxon>Bacteria</taxon>
        <taxon>Bacillati</taxon>
        <taxon>Bacillota</taxon>
        <taxon>Bacilli</taxon>
        <taxon>Bacillales</taxon>
        <taxon>Paenibacillaceae</taxon>
        <taxon>Paenibacillus</taxon>
    </lineage>
</organism>
<dbReference type="Proteomes" id="UP000198538">
    <property type="component" value="Unassembled WGS sequence"/>
</dbReference>
<dbReference type="InterPro" id="IPR007419">
    <property type="entry name" value="BFD-like_2Fe2S-bd_dom"/>
</dbReference>
<protein>
    <submittedName>
        <fullName evidence="11">Nitrite reductase (NADH) large subunit</fullName>
    </submittedName>
</protein>
<keyword evidence="5" id="KW-0408">Iron</keyword>
<reference evidence="12" key="1">
    <citation type="submission" date="2016-10" db="EMBL/GenBank/DDBJ databases">
        <authorList>
            <person name="Varghese N."/>
            <person name="Submissions S."/>
        </authorList>
    </citation>
    <scope>NUCLEOTIDE SEQUENCE [LARGE SCALE GENOMIC DNA]</scope>
    <source>
        <strain evidence="12">BL9</strain>
    </source>
</reference>
<dbReference type="GO" id="GO:0046872">
    <property type="term" value="F:metal ion binding"/>
    <property type="evidence" value="ECO:0007669"/>
    <property type="project" value="UniProtKB-KW"/>
</dbReference>
<accession>A0A1G5F2V8</accession>
<dbReference type="Pfam" id="PF04324">
    <property type="entry name" value="Fer2_BFD"/>
    <property type="match status" value="1"/>
</dbReference>
<feature type="domain" description="NADH-rubredoxin oxidoreductase C-terminal" evidence="10">
    <location>
        <begin position="316"/>
        <end position="384"/>
    </location>
</feature>